<dbReference type="Proteomes" id="UP001209803">
    <property type="component" value="Chromosome"/>
</dbReference>
<dbReference type="RefSeq" id="WP_265684119.1">
    <property type="nucleotide sequence ID" value="NZ_CP120863.1"/>
</dbReference>
<protein>
    <recommendedName>
        <fullName evidence="3">Transcriptional regulator</fullName>
    </recommendedName>
</protein>
<proteinExistence type="predicted"/>
<reference evidence="1 2" key="1">
    <citation type="submission" date="2023-03" db="EMBL/GenBank/DDBJ databases">
        <title>Roseibium porphyridii sp. nov. and Roseibium rhodosorbium sp. nov. isolated from marine algae, Porphyridium cruentum and Rhodosorus marinus, respectively.</title>
        <authorList>
            <person name="Lee M.W."/>
            <person name="Choi B.J."/>
            <person name="Lee J.K."/>
            <person name="Choi D.G."/>
            <person name="Baek J.H."/>
            <person name="Bayburt H."/>
            <person name="Kim J.M."/>
            <person name="Han D.M."/>
            <person name="Kim K.H."/>
            <person name="Jeon C.O."/>
        </authorList>
    </citation>
    <scope>NUCLEOTIDE SEQUENCE [LARGE SCALE GENOMIC DNA]</scope>
    <source>
        <strain evidence="1 2">KMA01</strain>
    </source>
</reference>
<evidence type="ECO:0008006" key="3">
    <source>
        <dbReference type="Google" id="ProtNLM"/>
    </source>
</evidence>
<organism evidence="1 2">
    <name type="scientific">Roseibium porphyridii</name>
    <dbReference type="NCBI Taxonomy" id="2866279"/>
    <lineage>
        <taxon>Bacteria</taxon>
        <taxon>Pseudomonadati</taxon>
        <taxon>Pseudomonadota</taxon>
        <taxon>Alphaproteobacteria</taxon>
        <taxon>Hyphomicrobiales</taxon>
        <taxon>Stappiaceae</taxon>
        <taxon>Roseibium</taxon>
    </lineage>
</organism>
<name>A0ABY8F8Q1_9HYPH</name>
<accession>A0ABY8F8Q1</accession>
<evidence type="ECO:0000313" key="2">
    <source>
        <dbReference type="Proteomes" id="UP001209803"/>
    </source>
</evidence>
<evidence type="ECO:0000313" key="1">
    <source>
        <dbReference type="EMBL" id="WFE91596.1"/>
    </source>
</evidence>
<dbReference type="EMBL" id="CP120863">
    <property type="protein sequence ID" value="WFE91596.1"/>
    <property type="molecule type" value="Genomic_DNA"/>
</dbReference>
<gene>
    <name evidence="1" type="ORF">K1718_09620</name>
</gene>
<keyword evidence="2" id="KW-1185">Reference proteome</keyword>
<sequence>MADFDDITGWRDELKAFRQSDEGKAYFEEYAIGSGKIAPKMPFENALELAGLMLRHQEIYQALLKGIEWGRLLESRPNFFPDNPDYWDLNPLESHETRNDFMDWYAFKAEVPYSLGALNSAEFLAELVESKELPGLRSSETEAYVRENLATFLEFAGKQPE</sequence>